<keyword evidence="2 3" id="KW-0040">ANK repeat</keyword>
<evidence type="ECO:0000313" key="4">
    <source>
        <dbReference type="EMBL" id="ODM21382.1"/>
    </source>
</evidence>
<evidence type="ECO:0000256" key="3">
    <source>
        <dbReference type="PROSITE-ProRule" id="PRU00023"/>
    </source>
</evidence>
<dbReference type="EMBL" id="JXNT01000002">
    <property type="protein sequence ID" value="ODM21382.1"/>
    <property type="molecule type" value="Genomic_DNA"/>
</dbReference>
<evidence type="ECO:0000256" key="2">
    <source>
        <dbReference type="ARBA" id="ARBA00023043"/>
    </source>
</evidence>
<evidence type="ECO:0000256" key="1">
    <source>
        <dbReference type="ARBA" id="ARBA00022737"/>
    </source>
</evidence>
<sequence>MPLTHLPIEVLWTTASYLSRQSDIYALIKTNRHLYNKLNKFLYYFNTRYKNGAALSFAAEHNNFFPVVAIRGGYANIVTLLRDRRARVNFYRGNRVQCLEPQYTRKWWRSLEVDHPPLFVAVQAGHLERVKVLLGRGADADMCAPSPLYRTVEDDRRDIVPVLLEHGVGPQMTALKLAVLRGDESMVRLLLDGGLKVPEYGYAALYTAKMKGGRDMVDLLESRGATLAALGDIEKRNWAKEDGDGTRRPIFQRMFISDETEVKEDDEDDED</sequence>
<dbReference type="Gene3D" id="1.25.40.20">
    <property type="entry name" value="Ankyrin repeat-containing domain"/>
    <property type="match status" value="1"/>
</dbReference>
<feature type="repeat" description="ANK" evidence="3">
    <location>
        <begin position="113"/>
        <end position="145"/>
    </location>
</feature>
<dbReference type="OrthoDB" id="4772757at2759"/>
<organism evidence="4 5">
    <name type="scientific">Aspergillus cristatus</name>
    <name type="common">Chinese Fuzhuan brick tea-fermentation fungus</name>
    <name type="synonym">Eurotium cristatum</name>
    <dbReference type="NCBI Taxonomy" id="573508"/>
    <lineage>
        <taxon>Eukaryota</taxon>
        <taxon>Fungi</taxon>
        <taxon>Dikarya</taxon>
        <taxon>Ascomycota</taxon>
        <taxon>Pezizomycotina</taxon>
        <taxon>Eurotiomycetes</taxon>
        <taxon>Eurotiomycetidae</taxon>
        <taxon>Eurotiales</taxon>
        <taxon>Aspergillaceae</taxon>
        <taxon>Aspergillus</taxon>
        <taxon>Aspergillus subgen. Aspergillus</taxon>
    </lineage>
</organism>
<dbReference type="VEuPathDB" id="FungiDB:SI65_02225"/>
<dbReference type="Pfam" id="PF00023">
    <property type="entry name" value="Ank"/>
    <property type="match status" value="1"/>
</dbReference>
<reference evidence="4 5" key="1">
    <citation type="journal article" date="2016" name="BMC Genomics">
        <title>Comparative genomic and transcriptomic analyses of the Fuzhuan brick tea-fermentation fungus Aspergillus cristatus.</title>
        <authorList>
            <person name="Ge Y."/>
            <person name="Wang Y."/>
            <person name="Liu Y."/>
            <person name="Tan Y."/>
            <person name="Ren X."/>
            <person name="Zhang X."/>
            <person name="Hyde K.D."/>
            <person name="Liu Y."/>
            <person name="Liu Z."/>
        </authorList>
    </citation>
    <scope>NUCLEOTIDE SEQUENCE [LARGE SCALE GENOMIC DNA]</scope>
    <source>
        <strain evidence="4 5">GZAAS20.1005</strain>
    </source>
</reference>
<dbReference type="Proteomes" id="UP000094569">
    <property type="component" value="Unassembled WGS sequence"/>
</dbReference>
<protein>
    <submittedName>
        <fullName evidence="4">Uncharacterized protein</fullName>
    </submittedName>
</protein>
<comment type="caution">
    <text evidence="4">The sequence shown here is derived from an EMBL/GenBank/DDBJ whole genome shotgun (WGS) entry which is preliminary data.</text>
</comment>
<proteinExistence type="predicted"/>
<dbReference type="PANTHER" id="PTHR24173">
    <property type="entry name" value="ANKYRIN REPEAT CONTAINING"/>
    <property type="match status" value="1"/>
</dbReference>
<dbReference type="PROSITE" id="PS50297">
    <property type="entry name" value="ANK_REP_REGION"/>
    <property type="match status" value="1"/>
</dbReference>
<dbReference type="SUPFAM" id="SSF48403">
    <property type="entry name" value="Ankyrin repeat"/>
    <property type="match status" value="1"/>
</dbReference>
<dbReference type="Pfam" id="PF12796">
    <property type="entry name" value="Ank_2"/>
    <property type="match status" value="1"/>
</dbReference>
<keyword evidence="1" id="KW-0677">Repeat</keyword>
<dbReference type="PANTHER" id="PTHR24173:SF74">
    <property type="entry name" value="ANKYRIN REPEAT DOMAIN-CONTAINING PROTEIN 16"/>
    <property type="match status" value="1"/>
</dbReference>
<evidence type="ECO:0000313" key="5">
    <source>
        <dbReference type="Proteomes" id="UP000094569"/>
    </source>
</evidence>
<keyword evidence="5" id="KW-1185">Reference proteome</keyword>
<accession>A0A1E3BK71</accession>
<dbReference type="AlphaFoldDB" id="A0A1E3BK71"/>
<name>A0A1E3BK71_ASPCR</name>
<dbReference type="InterPro" id="IPR002110">
    <property type="entry name" value="Ankyrin_rpt"/>
</dbReference>
<dbReference type="STRING" id="573508.A0A1E3BK71"/>
<dbReference type="PROSITE" id="PS50088">
    <property type="entry name" value="ANK_REPEAT"/>
    <property type="match status" value="1"/>
</dbReference>
<gene>
    <name evidence="4" type="ORF">SI65_02225</name>
</gene>
<dbReference type="InterPro" id="IPR036770">
    <property type="entry name" value="Ankyrin_rpt-contain_sf"/>
</dbReference>
<dbReference type="SMART" id="SM00248">
    <property type="entry name" value="ANK"/>
    <property type="match status" value="3"/>
</dbReference>